<feature type="domain" description="RanBD1" evidence="9">
    <location>
        <begin position="1595"/>
        <end position="1731"/>
    </location>
</feature>
<feature type="region of interest" description="Disordered" evidence="8">
    <location>
        <begin position="829"/>
        <end position="849"/>
    </location>
</feature>
<dbReference type="GO" id="GO:0005737">
    <property type="term" value="C:cytoplasm"/>
    <property type="evidence" value="ECO:0007669"/>
    <property type="project" value="TreeGrafter"/>
</dbReference>
<feature type="domain" description="RanBD1" evidence="9">
    <location>
        <begin position="2035"/>
        <end position="2169"/>
    </location>
</feature>
<dbReference type="GeneID" id="107269067"/>
<dbReference type="SUPFAM" id="SSF90209">
    <property type="entry name" value="Ran binding protein zinc finger-like"/>
    <property type="match status" value="1"/>
</dbReference>
<evidence type="ECO:0000256" key="7">
    <source>
        <dbReference type="SAM" id="Coils"/>
    </source>
</evidence>
<feature type="domain" description="RanBP2-type" evidence="10">
    <location>
        <begin position="1823"/>
        <end position="1852"/>
    </location>
</feature>
<feature type="domain" description="RanBD1" evidence="9">
    <location>
        <begin position="1217"/>
        <end position="1350"/>
    </location>
</feature>
<keyword evidence="11" id="KW-1185">Reference proteome</keyword>
<feature type="compositionally biased region" description="Low complexity" evidence="8">
    <location>
        <begin position="1552"/>
        <end position="1561"/>
    </location>
</feature>
<dbReference type="Gene3D" id="1.25.40.10">
    <property type="entry name" value="Tetratricopeptide repeat domain"/>
    <property type="match status" value="1"/>
</dbReference>
<feature type="compositionally biased region" description="Low complexity" evidence="8">
    <location>
        <begin position="1523"/>
        <end position="1538"/>
    </location>
</feature>
<dbReference type="KEGG" id="ccin:107269067"/>
<dbReference type="InterPro" id="IPR011993">
    <property type="entry name" value="PH-like_dom_sf"/>
</dbReference>
<accession>A0AAJ7FLQ3</accession>
<dbReference type="PANTHER" id="PTHR23138">
    <property type="entry name" value="RAN BINDING PROTEIN"/>
    <property type="match status" value="1"/>
</dbReference>
<dbReference type="GO" id="GO:0008270">
    <property type="term" value="F:zinc ion binding"/>
    <property type="evidence" value="ECO:0007669"/>
    <property type="project" value="UniProtKB-KW"/>
</dbReference>
<feature type="compositionally biased region" description="Acidic residues" evidence="8">
    <location>
        <begin position="2746"/>
        <end position="2756"/>
    </location>
</feature>
<dbReference type="SMART" id="SM00160">
    <property type="entry name" value="RanBD"/>
    <property type="match status" value="4"/>
</dbReference>
<dbReference type="GO" id="GO:0016874">
    <property type="term" value="F:ligase activity"/>
    <property type="evidence" value="ECO:0007669"/>
    <property type="project" value="UniProtKB-KW"/>
</dbReference>
<dbReference type="InterPro" id="IPR019734">
    <property type="entry name" value="TPR_rpt"/>
</dbReference>
<evidence type="ECO:0000256" key="3">
    <source>
        <dbReference type="ARBA" id="ARBA00022771"/>
    </source>
</evidence>
<dbReference type="SMART" id="SM00028">
    <property type="entry name" value="TPR"/>
    <property type="match status" value="2"/>
</dbReference>
<dbReference type="InterPro" id="IPR001876">
    <property type="entry name" value="Znf_RanBP2"/>
</dbReference>
<keyword evidence="6" id="KW-0802">TPR repeat</keyword>
<dbReference type="SUPFAM" id="SSF48452">
    <property type="entry name" value="TPR-like"/>
    <property type="match status" value="1"/>
</dbReference>
<gene>
    <name evidence="12" type="primary">LOC107269067</name>
</gene>
<evidence type="ECO:0000256" key="2">
    <source>
        <dbReference type="ARBA" id="ARBA00022723"/>
    </source>
</evidence>
<reference evidence="12" key="1">
    <citation type="submission" date="2025-08" db="UniProtKB">
        <authorList>
            <consortium name="RefSeq"/>
        </authorList>
    </citation>
    <scope>IDENTIFICATION</scope>
</reference>
<keyword evidence="3 5" id="KW-0863">Zinc-finger</keyword>
<dbReference type="GO" id="GO:0005643">
    <property type="term" value="C:nuclear pore"/>
    <property type="evidence" value="ECO:0007669"/>
    <property type="project" value="TreeGrafter"/>
</dbReference>
<evidence type="ECO:0000256" key="4">
    <source>
        <dbReference type="ARBA" id="ARBA00022833"/>
    </source>
</evidence>
<evidence type="ECO:0000313" key="12">
    <source>
        <dbReference type="RefSeq" id="XP_015598004.1"/>
    </source>
</evidence>
<dbReference type="Proteomes" id="UP000694920">
    <property type="component" value="Unplaced"/>
</dbReference>
<dbReference type="Gene3D" id="2.30.29.30">
    <property type="entry name" value="Pleckstrin-homology domain (PH domain)/Phosphotyrosine-binding domain (PTB)"/>
    <property type="match status" value="5"/>
</dbReference>
<dbReference type="Gene3D" id="4.10.1060.10">
    <property type="entry name" value="Zinc finger, RanBP2-type"/>
    <property type="match status" value="3"/>
</dbReference>
<evidence type="ECO:0000256" key="6">
    <source>
        <dbReference type="PROSITE-ProRule" id="PRU00339"/>
    </source>
</evidence>
<dbReference type="PROSITE" id="PS50196">
    <property type="entry name" value="RANBD1"/>
    <property type="match status" value="4"/>
</dbReference>
<organism evidence="11 12">
    <name type="scientific">Cephus cinctus</name>
    <name type="common">Wheat stem sawfly</name>
    <dbReference type="NCBI Taxonomy" id="211228"/>
    <lineage>
        <taxon>Eukaryota</taxon>
        <taxon>Metazoa</taxon>
        <taxon>Ecdysozoa</taxon>
        <taxon>Arthropoda</taxon>
        <taxon>Hexapoda</taxon>
        <taxon>Insecta</taxon>
        <taxon>Pterygota</taxon>
        <taxon>Neoptera</taxon>
        <taxon>Endopterygota</taxon>
        <taxon>Hymenoptera</taxon>
        <taxon>Cephoidea</taxon>
        <taxon>Cephidae</taxon>
        <taxon>Cephus</taxon>
    </lineage>
</organism>
<feature type="region of interest" description="Disordered" evidence="8">
    <location>
        <begin position="2724"/>
        <end position="2769"/>
    </location>
</feature>
<proteinExistence type="predicted"/>
<dbReference type="Pfam" id="PF00641">
    <property type="entry name" value="Zn_ribbon_RanBP"/>
    <property type="match status" value="3"/>
</dbReference>
<dbReference type="PROSITE" id="PS01358">
    <property type="entry name" value="ZF_RANBP2_1"/>
    <property type="match status" value="3"/>
</dbReference>
<feature type="region of interest" description="Disordered" evidence="8">
    <location>
        <begin position="1749"/>
        <end position="1772"/>
    </location>
</feature>
<dbReference type="RefSeq" id="XP_015598004.1">
    <property type="nucleotide sequence ID" value="XM_015742518.2"/>
</dbReference>
<evidence type="ECO:0000256" key="5">
    <source>
        <dbReference type="PROSITE-ProRule" id="PRU00322"/>
    </source>
</evidence>
<keyword evidence="4" id="KW-0862">Zinc</keyword>
<feature type="region of interest" description="Disordered" evidence="8">
    <location>
        <begin position="2342"/>
        <end position="2366"/>
    </location>
</feature>
<evidence type="ECO:0000259" key="10">
    <source>
        <dbReference type="PROSITE" id="PS50199"/>
    </source>
</evidence>
<evidence type="ECO:0000256" key="8">
    <source>
        <dbReference type="SAM" id="MobiDB-lite"/>
    </source>
</evidence>
<dbReference type="PROSITE" id="PS50199">
    <property type="entry name" value="ZF_RANBP2_2"/>
    <property type="match status" value="3"/>
</dbReference>
<dbReference type="GO" id="GO:0005096">
    <property type="term" value="F:GTPase activator activity"/>
    <property type="evidence" value="ECO:0007669"/>
    <property type="project" value="TreeGrafter"/>
</dbReference>
<keyword evidence="12" id="KW-0436">Ligase</keyword>
<feature type="compositionally biased region" description="Basic and acidic residues" evidence="8">
    <location>
        <begin position="1565"/>
        <end position="1579"/>
    </location>
</feature>
<dbReference type="SUPFAM" id="SSF50729">
    <property type="entry name" value="PH domain-like"/>
    <property type="match status" value="5"/>
</dbReference>
<feature type="region of interest" description="Disordered" evidence="8">
    <location>
        <begin position="2894"/>
        <end position="2942"/>
    </location>
</feature>
<name>A0AAJ7FLQ3_CEPCN</name>
<keyword evidence="1" id="KW-0597">Phosphoprotein</keyword>
<dbReference type="InterPro" id="IPR011990">
    <property type="entry name" value="TPR-like_helical_dom_sf"/>
</dbReference>
<feature type="repeat" description="TPR" evidence="6">
    <location>
        <begin position="60"/>
        <end position="93"/>
    </location>
</feature>
<feature type="compositionally biased region" description="Acidic residues" evidence="8">
    <location>
        <begin position="2925"/>
        <end position="2942"/>
    </location>
</feature>
<evidence type="ECO:0000259" key="9">
    <source>
        <dbReference type="PROSITE" id="PS50196"/>
    </source>
</evidence>
<sequence>MFRKKTQVDRHVQDVLQKLKTEDEKKLRHYNFAKLYYQVGEYESARKYVSSYLEVRENVPGAYKLLGQTLEALGQKEAALAQYKASLELEPKQDNLVLKVCDLLGDMNIEMDVGMARYWVERADRLFPHHPLVFQLKEKLLTIDGSNEDSDDLESLIASELSARPTDVNLRVKLLRYYMEKNRLEDAYKHASAVEALHAHRDNVDWYQMLCELFGKCKRLKSRDSSFWILYLSSLERYAALALNEQGDGIRTTVPVAAMAVLNFDQMLTEAKQRNLPGNHTFTESMFTHMWGQLHFHLASLLLRKTKREQGSWAEAGRLCAPLLFIALHVTPLDITAPWATQLKDICKTQVQLWYKEGHYRCSQAGHVLHDYARNDTKRLLDKIDRFCSGAWRERVYHRIFESRMQQNMVKTSYFATHIAPSPPLRLCSYSELKRYDEVAEEVWPASLHHHVWLGLRSRPHYSHNNSKENSSIHPHQYCHVFPDLQFSVYNLQKAAAESLSRLDIDAFLNAAVLCASVVVEEQQRSGFLSPDKLPTLPADITSTLCTNAQEKWWSSAYKMYREQDAGEIRQIIQQGLEVVRCIGSHGLHSTILVHLARIFGHRVKVMKGKNADDGNIAALEARCELYWSAAVPLLERLQNNQIIRTSSSKLFDYQGKEMNNAELTNALEEGRLLLVQKYIREKEYEQAIEALRILKCPDASFQQGQIYKKLADDLVSSQPPESLTSEMRSQHSIMLIKARDCFYLTLDRLRSPGSDPKHRLNSELSTYISTIENELKRIDPDLWRGDQVRNECESDESYSSAHSVADQPVTNNSLIGLGSSVHILCTPQRSAHRTPKQSSTPCKPQHQDILELSRNRTEARPSPERLDAQIRQLISSKESSIQASVDQNKALVELLNAVLESSNALKQQVEELKKEVVELRKENTQKQHIQSTVSQNLDEELFALGEEDYGDLNYGVNASAQSGGPAPAFPANVFAQSQRHPVYSPMVYPSTAALQGYYQGGLPFNDPTTQHMAPLYPPVYSMTTLYPRPTVEQSIGVLPKIPESVIQQGFFGGGARLPNQMPEIVPLAVSQPVQMPPQQKVEIPKNEIVIKDAPVNKVPPVNVVITTSDTLPTTAPSIQPTLSVTIPAHHRLGGSTSKANANPTNVPHSYQISMPSHANIPTTVNLPPLSATLTITTSANMSVSEKASRQDTIVSTGSANNSSEWVGEVEHDPIPDFQPVIPLPAEVEVTTGEEGETTLYCARAKLFRFVDKEWKERGVGDVKLLKNNEGKVRLLMRRDQVLKICANHMLRPDMELSKMPSSDKAWIWVANDYADEEIRLEKLCIKFKTEEESLNFKEHFDKARLSLPSDSATPTKIVSEVESTAGTTQPQITATNTKSTATIKSPVTVGGFSFVSQPIIQPPKETDSAKAQQTPVEPTKVSPFLGFSFIKSDSAKPLSIWTEKKTQDTTTSASAAATSLMQPTAFSFVKTTATPAPINFSFKNLAASESSASTTTVASVPVTVAATVTAPQPGPTLGAIQPTTYSTGNSSSNPSPSFHTRISLRRPHAPAPAELAAAAAGGAGKKDDTRTSDNRPTTEDGPSEPVEDFVPTAEFAPVIPLPDIVEVVTGEEGETVLFEQRAKLLRFNSETKEWKERGIGKMKILLHVDSGKIRLLMRREQVLKVCCNHTLLANMKFTFMPNSNTSISWYAQDYSEGEVKGEAFAIRFKTDEQASEFHKTITSNQQKMINDRIPVVDSGNQQIKTKEKIKQSETRVSQSTGNDVKLAGKEKEQKSLSEMFKPSAGSWECSSCYTRNNSDQTKCVACEGPSPNAKFTSDSTKAPSDWECKNCYTKNFSSHSKCESCNAPSPLGTVIQSQAPSSQVPLSQIFKQPAGSWECKTCCIVNSSSNSYCAACDTPKDPQMPPKPKAFGGFNLSTTSSTASAFTFGIPASNGSQPITFGISKTEAKVGADSSKPIMIPSAFGTGNKPDDSGRKFVFGIPKKADTPTDPEVPFVFGSPGKSFDFHFQAKSPVKSPGGGETSEDEVTESDDVYFPPVIPLPDKVDVKTGEENEEVLYSHRAKLFRFDDSAKEWKERGLGDIKLLKHKETEKLRLVMRRDQVLKLCLNHFVPENLELTPKDDKTWLWYAADFSEGEIEREKFACRFKTAEIAQEFKKTVDEAISSAGTPNAKTAQKPKVKSPESIKKNLFKDDSTPTDVEIVYESKVTAEEKSAALKLKLPENFYAYLQKEDCPGCIGCREPQIPLFADAARESTLPEKISSPFTTGQLFGSSTTLFGQSTPQSLEANLERTKISTTTATTSVITSTFTTFGDKSSGNLFGGSATTVSTSPAMLSFGHGFTSSQSEPFKPNVTTSSDNLQADDSSSAATMPFKTDLSSPMFAEKNTTIYPFESTVNDSTSASSITTTTPHTGSVPFTTNALVSTTQCDPAKSSSDLFKICSPSSTGTTVNQPAGATLFGETTLFGNLRTPQQVFGSSATPVFGASSTTNIFGGNTAASNTKSIFDGSSKTNQSATTTSGIFDSSQTAQPNTLSNIFGGATKTTVTSNTSTSTPFFGGANKTSFFEGPSKIFETQVTKSNIFGYGTHSLPSFSSVAAKPSPIFGGQSTVTPVANTTSSTTSVFDGTSTNFASKLAFGNGTTATTTSLFGSTISTATVSSTVPVEQISQDEVKKEANLPSFLQADNTVTFSALAAKSPGTPAFKSDPNFSFAGAGSSVFGAKTTAATTPTVKQPQSKGKKSEKKADDEDEEQDENDNEQEHDPHFEPIIPLPDAIEVYTGEEDEEKVFCSRAKLYRYATETREWKERGVGEMKVLYHRQKGTYRLLLRREQVHKTVCNFRLTSDIQFKPLSTSRNSWIWAGINYADSSNPTAENLAVKFKTDELAKQFKDVVDSAQEDLRSKEQQSKGNKERTDEEKEADIWHEDTNEEDDDDEEDEDDFEEDPFTTFRKSVTLLAQDERSKAWNVVARGMLNLAYDGETSNFRIIIKSTETGDLVSNTLITVDSTMQVHENICTWSTVDYALQPSTRRNLKLVFSSERSALSMHHRFEQSLKYIQENDNEELQLSE</sequence>
<dbReference type="FunFam" id="4.10.1060.10:FF:000003">
    <property type="entry name" value="E3 SUMO-protein ligase RanBP2"/>
    <property type="match status" value="1"/>
</dbReference>
<dbReference type="FunFam" id="1.25.40.10:FF:000582">
    <property type="entry name" value="E3 SUMO-protein ligase RanBP2"/>
    <property type="match status" value="1"/>
</dbReference>
<dbReference type="InterPro" id="IPR036443">
    <property type="entry name" value="Znf_RanBP2_sf"/>
</dbReference>
<dbReference type="FunFam" id="2.30.29.30:FF:000018">
    <property type="entry name" value="E3 SUMO-protein ligase RanBP2"/>
    <property type="match status" value="4"/>
</dbReference>
<keyword evidence="2" id="KW-0479">Metal-binding</keyword>
<dbReference type="SMART" id="SM00547">
    <property type="entry name" value="ZnF_RBZ"/>
    <property type="match status" value="3"/>
</dbReference>
<dbReference type="Pfam" id="PF00638">
    <property type="entry name" value="Ran_BP1"/>
    <property type="match status" value="4"/>
</dbReference>
<evidence type="ECO:0000256" key="1">
    <source>
        <dbReference type="ARBA" id="ARBA00022553"/>
    </source>
</evidence>
<dbReference type="InterPro" id="IPR000156">
    <property type="entry name" value="Ran_bind_dom"/>
</dbReference>
<protein>
    <submittedName>
        <fullName evidence="12">E3 SUMO-protein ligase RanBP2 isoform X1</fullName>
    </submittedName>
</protein>
<keyword evidence="7" id="KW-0175">Coiled coil</keyword>
<feature type="compositionally biased region" description="Basic and acidic residues" evidence="8">
    <location>
        <begin position="2894"/>
        <end position="2924"/>
    </location>
</feature>
<feature type="domain" description="RanBP2-type" evidence="10">
    <location>
        <begin position="1874"/>
        <end position="1903"/>
    </location>
</feature>
<dbReference type="PANTHER" id="PTHR23138:SF87">
    <property type="entry name" value="E3 SUMO-PROTEIN LIGASE RANBP2"/>
    <property type="match status" value="1"/>
</dbReference>
<evidence type="ECO:0000313" key="11">
    <source>
        <dbReference type="Proteomes" id="UP000694920"/>
    </source>
</evidence>
<dbReference type="InterPro" id="IPR045255">
    <property type="entry name" value="RanBP1-like"/>
</dbReference>
<feature type="domain" description="RanBP2-type" evidence="10">
    <location>
        <begin position="1784"/>
        <end position="1813"/>
    </location>
</feature>
<dbReference type="PROSITE" id="PS50005">
    <property type="entry name" value="TPR"/>
    <property type="match status" value="1"/>
</dbReference>
<feature type="region of interest" description="Disordered" evidence="8">
    <location>
        <begin position="1510"/>
        <end position="1589"/>
    </location>
</feature>
<feature type="domain" description="RanBD1" evidence="9">
    <location>
        <begin position="2763"/>
        <end position="2900"/>
    </location>
</feature>
<feature type="coiled-coil region" evidence="7">
    <location>
        <begin position="896"/>
        <end position="930"/>
    </location>
</feature>